<protein>
    <submittedName>
        <fullName evidence="2">Dihydrofolate reductase family protein</fullName>
    </submittedName>
</protein>
<sequence length="180" mass="18758">MASLILKLSVSLDGFVAPLDGSTDWVAAGRSDDGASWTLETLSNAGAHLIGATTYAGWAGYWPGASGPFAKPMNEIPKVVFSDSLASAGWGETTIATGDLTAAITRLKRERSDGYLLAHGGVRFARSLVETGLIDEYRLVIHPAVLGAGERLFTAPLTIEPTSTTVFSGGAVAHVFTAHP</sequence>
<evidence type="ECO:0000259" key="1">
    <source>
        <dbReference type="Pfam" id="PF01872"/>
    </source>
</evidence>
<dbReference type="AlphaFoldDB" id="A0A9X3SA64"/>
<dbReference type="SUPFAM" id="SSF53597">
    <property type="entry name" value="Dihydrofolate reductase-like"/>
    <property type="match status" value="1"/>
</dbReference>
<dbReference type="InterPro" id="IPR024072">
    <property type="entry name" value="DHFR-like_dom_sf"/>
</dbReference>
<dbReference type="PANTHER" id="PTHR38011">
    <property type="entry name" value="DIHYDROFOLATE REDUCTASE FAMILY PROTEIN (AFU_ORTHOLOGUE AFUA_8G06820)"/>
    <property type="match status" value="1"/>
</dbReference>
<dbReference type="Gene3D" id="3.40.430.10">
    <property type="entry name" value="Dihydrofolate Reductase, subunit A"/>
    <property type="match status" value="1"/>
</dbReference>
<dbReference type="EMBL" id="JAPDOD010000050">
    <property type="protein sequence ID" value="MDA0165673.1"/>
    <property type="molecule type" value="Genomic_DNA"/>
</dbReference>
<dbReference type="Pfam" id="PF01872">
    <property type="entry name" value="RibD_C"/>
    <property type="match status" value="1"/>
</dbReference>
<evidence type="ECO:0000313" key="2">
    <source>
        <dbReference type="EMBL" id="MDA0165673.1"/>
    </source>
</evidence>
<dbReference type="Proteomes" id="UP001149140">
    <property type="component" value="Unassembled WGS sequence"/>
</dbReference>
<feature type="domain" description="Bacterial bifunctional deaminase-reductase C-terminal" evidence="1">
    <location>
        <begin position="3"/>
        <end position="156"/>
    </location>
</feature>
<dbReference type="GO" id="GO:0008703">
    <property type="term" value="F:5-amino-6-(5-phosphoribosylamino)uracil reductase activity"/>
    <property type="evidence" value="ECO:0007669"/>
    <property type="project" value="InterPro"/>
</dbReference>
<accession>A0A9X3SA64</accession>
<comment type="caution">
    <text evidence="2">The sequence shown here is derived from an EMBL/GenBank/DDBJ whole genome shotgun (WGS) entry which is preliminary data.</text>
</comment>
<dbReference type="RefSeq" id="WP_270044933.1">
    <property type="nucleotide sequence ID" value="NZ_JAPDOD010000050.1"/>
</dbReference>
<gene>
    <name evidence="2" type="ORF">OM076_35730</name>
</gene>
<dbReference type="PANTHER" id="PTHR38011:SF11">
    <property type="entry name" value="2,5-DIAMINO-6-RIBOSYLAMINO-4(3H)-PYRIMIDINONE 5'-PHOSPHATE REDUCTASE"/>
    <property type="match status" value="1"/>
</dbReference>
<dbReference type="GO" id="GO:0009231">
    <property type="term" value="P:riboflavin biosynthetic process"/>
    <property type="evidence" value="ECO:0007669"/>
    <property type="project" value="InterPro"/>
</dbReference>
<dbReference type="InterPro" id="IPR050765">
    <property type="entry name" value="Riboflavin_Biosynth_HTPR"/>
</dbReference>
<reference evidence="2" key="1">
    <citation type="submission" date="2022-10" db="EMBL/GenBank/DDBJ databases">
        <title>The WGS of Solirubrobacter ginsenosidimutans DSM 21036.</title>
        <authorList>
            <person name="Jiang Z."/>
        </authorList>
    </citation>
    <scope>NUCLEOTIDE SEQUENCE</scope>
    <source>
        <strain evidence="2">DSM 21036</strain>
    </source>
</reference>
<dbReference type="InterPro" id="IPR002734">
    <property type="entry name" value="RibDG_C"/>
</dbReference>
<name>A0A9X3SA64_9ACTN</name>
<proteinExistence type="predicted"/>
<organism evidence="2 3">
    <name type="scientific">Solirubrobacter ginsenosidimutans</name>
    <dbReference type="NCBI Taxonomy" id="490573"/>
    <lineage>
        <taxon>Bacteria</taxon>
        <taxon>Bacillati</taxon>
        <taxon>Actinomycetota</taxon>
        <taxon>Thermoleophilia</taxon>
        <taxon>Solirubrobacterales</taxon>
        <taxon>Solirubrobacteraceae</taxon>
        <taxon>Solirubrobacter</taxon>
    </lineage>
</organism>
<evidence type="ECO:0000313" key="3">
    <source>
        <dbReference type="Proteomes" id="UP001149140"/>
    </source>
</evidence>
<keyword evidence="3" id="KW-1185">Reference proteome</keyword>